<proteinExistence type="predicted"/>
<dbReference type="EMBL" id="JARBHB010000006">
    <property type="protein sequence ID" value="KAJ8881876.1"/>
    <property type="molecule type" value="Genomic_DNA"/>
</dbReference>
<dbReference type="PANTHER" id="PTHR46289">
    <property type="entry name" value="52 KDA REPRESSOR OF THE INHIBITOR OF THE PROTEIN KINASE-LIKE PROTEIN-RELATED"/>
    <property type="match status" value="1"/>
</dbReference>
<sequence length="529" mass="58638">MEILAGERTTSLSILRPGDVWACESLILPRLRLGTDRSVAERAEGARPGVVIAVRHPRALAAETSSSRGDDMRRLPSAAPAARAWPSRVLLTAASSDYQACKQGALWHMVQKVAYLTISEVLGSNIFELRGQRRGCSFAREGEWGERLARLIKKKWRLVSRLCGATGPTTKLQPAAGSRVGATLLASRDEPVTAHLANNTTFPHREQSKDGTRHSPHVNIAGEYTKNCGACCGECSCWTPGANTTRNSTKARLLGLCETRFIGCHEAVDTFVELLPAIVPSLRDLSQCNRTFLSTASSLLAAMEKGNFIVALYVCEYLFSLTLLLYSYLHNPQHDLALYRDRLRSRPRGIIIPTNLLNSTISDIFSCHNLQQPFCQNKDILSALEILLTKHAHENCPTSQVAVKSEYLLWWKGKRSDVPIGIMSILDACSKHFFLTIHHLLCILATLPVSTSEVEMSFFSLKRIKTYLRNSMCSERLTGLALMAIHYPLPFTANDVLDWGSRSSNTLKISGLLEKKLMTDKAKIAYKQV</sequence>
<dbReference type="PANTHER" id="PTHR46289:SF14">
    <property type="entry name" value="DUF4371 DOMAIN-CONTAINING PROTEIN"/>
    <property type="match status" value="1"/>
</dbReference>
<reference evidence="2 3" key="1">
    <citation type="submission" date="2023-02" db="EMBL/GenBank/DDBJ databases">
        <title>LHISI_Scaffold_Assembly.</title>
        <authorList>
            <person name="Stuart O.P."/>
            <person name="Cleave R."/>
            <person name="Magrath M.J.L."/>
            <person name="Mikheyev A.S."/>
        </authorList>
    </citation>
    <scope>NUCLEOTIDE SEQUENCE [LARGE SCALE GENOMIC DNA]</scope>
    <source>
        <strain evidence="2">Daus_M_001</strain>
        <tissue evidence="2">Leg muscle</tissue>
    </source>
</reference>
<dbReference type="InterPro" id="IPR052958">
    <property type="entry name" value="IFN-induced_PKR_regulator"/>
</dbReference>
<keyword evidence="3" id="KW-1185">Reference proteome</keyword>
<dbReference type="InterPro" id="IPR008906">
    <property type="entry name" value="HATC_C_dom"/>
</dbReference>
<organism evidence="2 3">
    <name type="scientific">Dryococelus australis</name>
    <dbReference type="NCBI Taxonomy" id="614101"/>
    <lineage>
        <taxon>Eukaryota</taxon>
        <taxon>Metazoa</taxon>
        <taxon>Ecdysozoa</taxon>
        <taxon>Arthropoda</taxon>
        <taxon>Hexapoda</taxon>
        <taxon>Insecta</taxon>
        <taxon>Pterygota</taxon>
        <taxon>Neoptera</taxon>
        <taxon>Polyneoptera</taxon>
        <taxon>Phasmatodea</taxon>
        <taxon>Verophasmatodea</taxon>
        <taxon>Anareolatae</taxon>
        <taxon>Phasmatidae</taxon>
        <taxon>Eurycanthinae</taxon>
        <taxon>Dryococelus</taxon>
    </lineage>
</organism>
<evidence type="ECO:0000313" key="3">
    <source>
        <dbReference type="Proteomes" id="UP001159363"/>
    </source>
</evidence>
<evidence type="ECO:0000313" key="2">
    <source>
        <dbReference type="EMBL" id="KAJ8881876.1"/>
    </source>
</evidence>
<feature type="domain" description="HAT C-terminal dimerisation" evidence="1">
    <location>
        <begin position="431"/>
        <end position="487"/>
    </location>
</feature>
<accession>A0ABQ9HC64</accession>
<protein>
    <recommendedName>
        <fullName evidence="1">HAT C-terminal dimerisation domain-containing protein</fullName>
    </recommendedName>
</protein>
<evidence type="ECO:0000259" key="1">
    <source>
        <dbReference type="Pfam" id="PF05699"/>
    </source>
</evidence>
<name>A0ABQ9HC64_9NEOP</name>
<gene>
    <name evidence="2" type="ORF">PR048_018362</name>
</gene>
<comment type="caution">
    <text evidence="2">The sequence shown here is derived from an EMBL/GenBank/DDBJ whole genome shotgun (WGS) entry which is preliminary data.</text>
</comment>
<dbReference type="Proteomes" id="UP001159363">
    <property type="component" value="Chromosome 5"/>
</dbReference>
<dbReference type="Pfam" id="PF05699">
    <property type="entry name" value="Dimer_Tnp_hAT"/>
    <property type="match status" value="1"/>
</dbReference>